<evidence type="ECO:0000313" key="2">
    <source>
        <dbReference type="Proteomes" id="UP000614261"/>
    </source>
</evidence>
<comment type="caution">
    <text evidence="1">The sequence shown here is derived from an EMBL/GenBank/DDBJ whole genome shotgun (WGS) entry which is preliminary data.</text>
</comment>
<reference evidence="2" key="1">
    <citation type="journal article" date="2019" name="Int. J. Syst. Evol. Microbiol.">
        <title>The Global Catalogue of Microorganisms (GCM) 10K type strain sequencing project: providing services to taxonomists for standard genome sequencing and annotation.</title>
        <authorList>
            <consortium name="The Broad Institute Genomics Platform"/>
            <consortium name="The Broad Institute Genome Sequencing Center for Infectious Disease"/>
            <person name="Wu L."/>
            <person name="Ma J."/>
        </authorList>
    </citation>
    <scope>NUCLEOTIDE SEQUENCE [LARGE SCALE GENOMIC DNA]</scope>
    <source>
        <strain evidence="2">CGMCC 1.12851</strain>
    </source>
</reference>
<organism evidence="1 2">
    <name type="scientific">Blastomonas aquatica</name>
    <dbReference type="NCBI Taxonomy" id="1510276"/>
    <lineage>
        <taxon>Bacteria</taxon>
        <taxon>Pseudomonadati</taxon>
        <taxon>Pseudomonadota</taxon>
        <taxon>Alphaproteobacteria</taxon>
        <taxon>Sphingomonadales</taxon>
        <taxon>Sphingomonadaceae</taxon>
        <taxon>Blastomonas</taxon>
    </lineage>
</organism>
<keyword evidence="2" id="KW-1185">Reference proteome</keyword>
<evidence type="ECO:0008006" key="3">
    <source>
        <dbReference type="Google" id="ProtNLM"/>
    </source>
</evidence>
<dbReference type="EMBL" id="BMGD01000005">
    <property type="protein sequence ID" value="GGB71183.1"/>
    <property type="molecule type" value="Genomic_DNA"/>
</dbReference>
<evidence type="ECO:0000313" key="1">
    <source>
        <dbReference type="EMBL" id="GGB71183.1"/>
    </source>
</evidence>
<proteinExistence type="predicted"/>
<protein>
    <recommendedName>
        <fullName evidence="3">Secreted protein</fullName>
    </recommendedName>
</protein>
<sequence length="238" mass="25524">MAKGLSDDGPLPSQGTGKGLLRLDNTALIRQRGAMTSHPTPLALIPLLLALAGCATTAPADDPQAAFLANLAQHCGKAYPGRLVSTDAADSDLAGKPMIVHFRSCSADRMEIPFHVGTEGGGWNRSRTWIITRTGTGLRLKHDHRHEDGSIDKITQYGGDTATVGTPSQQTFPVDAESIAMFRAQGLTGSVTNRWVVDIDADTYAYALRRPDGPNARNFRVEFDLSQPIAPPPAPWGW</sequence>
<gene>
    <name evidence="1" type="ORF">GCM10010833_27990</name>
</gene>
<dbReference type="Proteomes" id="UP000614261">
    <property type="component" value="Unassembled WGS sequence"/>
</dbReference>
<name>A0ABQ1JPP9_9SPHN</name>
<accession>A0ABQ1JPP9</accession>